<gene>
    <name evidence="1" type="ORF">QVD17_06402</name>
</gene>
<accession>A0AAD8LJA9</accession>
<evidence type="ECO:0000313" key="1">
    <source>
        <dbReference type="EMBL" id="KAK1440573.1"/>
    </source>
</evidence>
<dbReference type="AlphaFoldDB" id="A0AAD8LJA9"/>
<proteinExistence type="predicted"/>
<dbReference type="EMBL" id="JAUHHV010000001">
    <property type="protein sequence ID" value="KAK1440573.1"/>
    <property type="molecule type" value="Genomic_DNA"/>
</dbReference>
<comment type="caution">
    <text evidence="1">The sequence shown here is derived from an EMBL/GenBank/DDBJ whole genome shotgun (WGS) entry which is preliminary data.</text>
</comment>
<organism evidence="1 2">
    <name type="scientific">Tagetes erecta</name>
    <name type="common">African marigold</name>
    <dbReference type="NCBI Taxonomy" id="13708"/>
    <lineage>
        <taxon>Eukaryota</taxon>
        <taxon>Viridiplantae</taxon>
        <taxon>Streptophyta</taxon>
        <taxon>Embryophyta</taxon>
        <taxon>Tracheophyta</taxon>
        <taxon>Spermatophyta</taxon>
        <taxon>Magnoliopsida</taxon>
        <taxon>eudicotyledons</taxon>
        <taxon>Gunneridae</taxon>
        <taxon>Pentapetalae</taxon>
        <taxon>asterids</taxon>
        <taxon>campanulids</taxon>
        <taxon>Asterales</taxon>
        <taxon>Asteraceae</taxon>
        <taxon>Asteroideae</taxon>
        <taxon>Heliantheae alliance</taxon>
        <taxon>Tageteae</taxon>
        <taxon>Tagetes</taxon>
    </lineage>
</organism>
<keyword evidence="2" id="KW-1185">Reference proteome</keyword>
<dbReference type="Proteomes" id="UP001229421">
    <property type="component" value="Unassembled WGS sequence"/>
</dbReference>
<protein>
    <submittedName>
        <fullName evidence="1">Uncharacterized protein</fullName>
    </submittedName>
</protein>
<reference evidence="1" key="1">
    <citation type="journal article" date="2023" name="bioRxiv">
        <title>Improved chromosome-level genome assembly for marigold (Tagetes erecta).</title>
        <authorList>
            <person name="Jiang F."/>
            <person name="Yuan L."/>
            <person name="Wang S."/>
            <person name="Wang H."/>
            <person name="Xu D."/>
            <person name="Wang A."/>
            <person name="Fan W."/>
        </authorList>
    </citation>
    <scope>NUCLEOTIDE SEQUENCE</scope>
    <source>
        <strain evidence="1">WSJ</strain>
        <tissue evidence="1">Leaf</tissue>
    </source>
</reference>
<sequence>MFVSQRSNENGFEFSFEDEVGIEFMEKLAPTPNLSVQNMNLLTNIRFVYISTLVRCEIDHVSNYRFSTSINH</sequence>
<name>A0AAD8LJA9_TARER</name>
<evidence type="ECO:0000313" key="2">
    <source>
        <dbReference type="Proteomes" id="UP001229421"/>
    </source>
</evidence>